<gene>
    <name evidence="3" type="ORF">P3F81_04305</name>
</gene>
<dbReference type="GO" id="GO:0046256">
    <property type="term" value="P:2,4,6-trinitrotoluene catabolic process"/>
    <property type="evidence" value="ECO:0007669"/>
    <property type="project" value="TreeGrafter"/>
</dbReference>
<evidence type="ECO:0000259" key="2">
    <source>
        <dbReference type="Pfam" id="PF00881"/>
    </source>
</evidence>
<dbReference type="Proteomes" id="UP001243623">
    <property type="component" value="Chromosome"/>
</dbReference>
<dbReference type="SUPFAM" id="SSF55469">
    <property type="entry name" value="FMN-dependent nitroreductase-like"/>
    <property type="match status" value="1"/>
</dbReference>
<organism evidence="3 4">
    <name type="scientific">Selenobaculum gibii</name>
    <dbReference type="NCBI Taxonomy" id="3054208"/>
    <lineage>
        <taxon>Bacteria</taxon>
        <taxon>Bacillati</taxon>
        <taxon>Bacillota</taxon>
        <taxon>Negativicutes</taxon>
        <taxon>Selenomonadales</taxon>
        <taxon>Selenomonadaceae</taxon>
        <taxon>Selenobaculum</taxon>
    </lineage>
</organism>
<protein>
    <submittedName>
        <fullName evidence="3">Nitroreductase</fullName>
    </submittedName>
</protein>
<evidence type="ECO:0000313" key="3">
    <source>
        <dbReference type="EMBL" id="WIW71534.1"/>
    </source>
</evidence>
<reference evidence="3" key="1">
    <citation type="submission" date="2023-03" db="EMBL/GenBank/DDBJ databases">
        <title>Selenobaculum gbiensis gen. nov. sp. nov., a new bacterium isolated from the gut microbiota of IBD patient.</title>
        <authorList>
            <person name="Yeo S."/>
            <person name="Park H."/>
            <person name="Huh C.S."/>
        </authorList>
    </citation>
    <scope>NUCLEOTIDE SEQUENCE</scope>
    <source>
        <strain evidence="3">ICN-92133</strain>
    </source>
</reference>
<dbReference type="KEGG" id="sgbi:P3F81_04305"/>
<dbReference type="InterPro" id="IPR050627">
    <property type="entry name" value="Nitroreductase/BluB"/>
</dbReference>
<dbReference type="AlphaFoldDB" id="A0A9Y2AJV5"/>
<dbReference type="InterPro" id="IPR029479">
    <property type="entry name" value="Nitroreductase"/>
</dbReference>
<proteinExistence type="predicted"/>
<dbReference type="Gene3D" id="3.40.109.10">
    <property type="entry name" value="NADH Oxidase"/>
    <property type="match status" value="1"/>
</dbReference>
<dbReference type="PANTHER" id="PTHR23026:SF125">
    <property type="entry name" value="OXYGEN-INSENSITIVE NAD(P)H NITROREDUCTASE"/>
    <property type="match status" value="1"/>
</dbReference>
<accession>A0A9Y2AJV5</accession>
<dbReference type="Pfam" id="PF00881">
    <property type="entry name" value="Nitroreductase"/>
    <property type="match status" value="1"/>
</dbReference>
<name>A0A9Y2AJV5_9FIRM</name>
<feature type="domain" description="Nitroreductase" evidence="2">
    <location>
        <begin position="10"/>
        <end position="174"/>
    </location>
</feature>
<dbReference type="EMBL" id="CP120678">
    <property type="protein sequence ID" value="WIW71534.1"/>
    <property type="molecule type" value="Genomic_DNA"/>
</dbReference>
<dbReference type="CDD" id="cd02136">
    <property type="entry name" value="PnbA_NfnB-like"/>
    <property type="match status" value="1"/>
</dbReference>
<dbReference type="PANTHER" id="PTHR23026">
    <property type="entry name" value="NADPH NITROREDUCTASE"/>
    <property type="match status" value="1"/>
</dbReference>
<keyword evidence="4" id="KW-1185">Reference proteome</keyword>
<dbReference type="GO" id="GO:0046857">
    <property type="term" value="F:oxidoreductase activity, acting on other nitrogenous compounds as donors, with NAD or NADP as acceptor"/>
    <property type="evidence" value="ECO:0007669"/>
    <property type="project" value="TreeGrafter"/>
</dbReference>
<keyword evidence="1" id="KW-0520">NAD</keyword>
<sequence length="194" mass="21654">MNEVIQNMLTRKSIRTYKKDQVKDEDLKDIIQAAIHAPSGGNSQSWIFTVLQNNDKLAELNDQVKEVYKNIEVNEKTYRSIVAGKNAAKNAGYSFYYHAPTLILVSNAREYPNAMADCSVAIENMMLAAHSLGLSSCWINQLTWFGDIPDIRKLLSGYGVPDDYMVCGSVALGYSENDSGKLVPRKEPNVTIIK</sequence>
<dbReference type="GO" id="GO:0005829">
    <property type="term" value="C:cytosol"/>
    <property type="evidence" value="ECO:0007669"/>
    <property type="project" value="TreeGrafter"/>
</dbReference>
<evidence type="ECO:0000256" key="1">
    <source>
        <dbReference type="ARBA" id="ARBA00023027"/>
    </source>
</evidence>
<dbReference type="InterPro" id="IPR000415">
    <property type="entry name" value="Nitroreductase-like"/>
</dbReference>
<dbReference type="RefSeq" id="WP_147667920.1">
    <property type="nucleotide sequence ID" value="NZ_CP120678.1"/>
</dbReference>
<evidence type="ECO:0000313" key="4">
    <source>
        <dbReference type="Proteomes" id="UP001243623"/>
    </source>
</evidence>